<dbReference type="Proteomes" id="UP000192330">
    <property type="component" value="Unassembled WGS sequence"/>
</dbReference>
<protein>
    <submittedName>
        <fullName evidence="3">Hemolysin-type calcium-binding repeat-containing protein</fullName>
    </submittedName>
</protein>
<evidence type="ECO:0000313" key="3">
    <source>
        <dbReference type="EMBL" id="SMC78180.1"/>
    </source>
</evidence>
<dbReference type="SUPFAM" id="SSF51120">
    <property type="entry name" value="beta-Roll"/>
    <property type="match status" value="1"/>
</dbReference>
<dbReference type="PANTHER" id="PTHR38340">
    <property type="entry name" value="S-LAYER PROTEIN"/>
    <property type="match status" value="1"/>
</dbReference>
<dbReference type="PROSITE" id="PS00330">
    <property type="entry name" value="HEMOLYSIN_CALCIUM"/>
    <property type="match status" value="2"/>
</dbReference>
<evidence type="ECO:0000313" key="4">
    <source>
        <dbReference type="Proteomes" id="UP000192330"/>
    </source>
</evidence>
<dbReference type="InterPro" id="IPR050557">
    <property type="entry name" value="RTX_toxin/Mannuronan_C5-epim"/>
</dbReference>
<proteinExistence type="predicted"/>
<sequence>MTVTVSVSSSNLDYFDDFDLSALGALSFDDSLASFDPVFGDDPDVSLSSNRLSFSDNGYAMNILGRGFAPTSSIEALSRAFEDGTVRGTVSGLTFTDHGTEVLGISLTPSSLQVRYDDIRLDIKGALPTSLPDILETMFAIISLSDSEYLTDAEIAEQTAVLAAYQVTSLSLSQSGTELISASFSRNTVSVRIDDFTLSVNGRFPTDLGSAVPMLSLFGDDVSGDSSALSGLRIDNVILRAPDNTEILRATGDFISDLDDPNADEIYLVDGFVFDHMEIDVPLGAQISNYMQSDYGRAYIAGLAGDDTIVGRDGTETLNGNKGDDVLTSTGPSTTLLGGLGNDRLNGSRFADIMLGGDGEDTIIGGDGNDSIMGGDTSGDRRDDVFAGRGNDHIDGGYGNDRLHGDDGNDTIIGGFGADTLHGGNGDDVLSGSDWGDKIIGGDGDDFINGGFGHDRLHGGTGADLFFHAGIKLHNTDWVKDYNAAQGDVLLSGIRGSSASDYVVNFAITPGADDPNVAEAFIGYKPTGQKLWALVDGGDQTEINIQIAGQIYDLLA</sequence>
<dbReference type="GO" id="GO:0005509">
    <property type="term" value="F:calcium ion binding"/>
    <property type="evidence" value="ECO:0007669"/>
    <property type="project" value="InterPro"/>
</dbReference>
<dbReference type="EMBL" id="FWYD01000005">
    <property type="protein sequence ID" value="SMC78180.1"/>
    <property type="molecule type" value="Genomic_DNA"/>
</dbReference>
<dbReference type="GO" id="GO:0005576">
    <property type="term" value="C:extracellular region"/>
    <property type="evidence" value="ECO:0007669"/>
    <property type="project" value="UniProtKB-SubCell"/>
</dbReference>
<evidence type="ECO:0000256" key="1">
    <source>
        <dbReference type="ARBA" id="ARBA00004613"/>
    </source>
</evidence>
<dbReference type="Pfam" id="PF00353">
    <property type="entry name" value="HemolysinCabind"/>
    <property type="match status" value="4"/>
</dbReference>
<name>A0A1W2BZ50_9RHOB</name>
<reference evidence="3 4" key="1">
    <citation type="submission" date="2017-04" db="EMBL/GenBank/DDBJ databases">
        <authorList>
            <person name="Afonso C.L."/>
            <person name="Miller P.J."/>
            <person name="Scott M.A."/>
            <person name="Spackman E."/>
            <person name="Goraichik I."/>
            <person name="Dimitrov K.M."/>
            <person name="Suarez D.L."/>
            <person name="Swayne D.E."/>
        </authorList>
    </citation>
    <scope>NUCLEOTIDE SEQUENCE [LARGE SCALE GENOMIC DNA]</scope>
    <source>
        <strain evidence="3 4">CGMCC 1.12644</strain>
    </source>
</reference>
<accession>A0A1W2BZ50</accession>
<dbReference type="RefSeq" id="WP_084352864.1">
    <property type="nucleotide sequence ID" value="NZ_FWYD01000005.1"/>
</dbReference>
<keyword evidence="2" id="KW-0964">Secreted</keyword>
<evidence type="ECO:0000256" key="2">
    <source>
        <dbReference type="ARBA" id="ARBA00022525"/>
    </source>
</evidence>
<dbReference type="OrthoDB" id="9342475at2"/>
<dbReference type="AlphaFoldDB" id="A0A1W2BZ50"/>
<dbReference type="Gene3D" id="2.150.10.10">
    <property type="entry name" value="Serralysin-like metalloprotease, C-terminal"/>
    <property type="match status" value="2"/>
</dbReference>
<dbReference type="PANTHER" id="PTHR38340:SF1">
    <property type="entry name" value="S-LAYER PROTEIN"/>
    <property type="match status" value="1"/>
</dbReference>
<gene>
    <name evidence="3" type="ORF">SAMN06295998_105135</name>
</gene>
<dbReference type="PRINTS" id="PR00313">
    <property type="entry name" value="CABNDNGRPT"/>
</dbReference>
<comment type="subcellular location">
    <subcellularLocation>
        <location evidence="1">Secreted</location>
    </subcellularLocation>
</comment>
<dbReference type="STRING" id="1387277.SAMN06295998_105135"/>
<dbReference type="InterPro" id="IPR018511">
    <property type="entry name" value="Hemolysin-typ_Ca-bd_CS"/>
</dbReference>
<dbReference type="InterPro" id="IPR011049">
    <property type="entry name" value="Serralysin-like_metalloprot_C"/>
</dbReference>
<keyword evidence="4" id="KW-1185">Reference proteome</keyword>
<dbReference type="InterPro" id="IPR001343">
    <property type="entry name" value="Hemolysn_Ca-bd"/>
</dbReference>
<organism evidence="3 4">
    <name type="scientific">Primorskyibacter flagellatus</name>
    <dbReference type="NCBI Taxonomy" id="1387277"/>
    <lineage>
        <taxon>Bacteria</taxon>
        <taxon>Pseudomonadati</taxon>
        <taxon>Pseudomonadota</taxon>
        <taxon>Alphaproteobacteria</taxon>
        <taxon>Rhodobacterales</taxon>
        <taxon>Roseobacteraceae</taxon>
        <taxon>Primorskyibacter</taxon>
    </lineage>
</organism>